<keyword evidence="1" id="KW-0732">Signal</keyword>
<evidence type="ECO:0000256" key="1">
    <source>
        <dbReference type="SAM" id="SignalP"/>
    </source>
</evidence>
<proteinExistence type="predicted"/>
<evidence type="ECO:0000313" key="2">
    <source>
        <dbReference type="EMBL" id="GAA1264664.1"/>
    </source>
</evidence>
<sequence>MRARKLISTLSVLGLTTLGVVVASPNAYAGSYGCAGNLSWSGKVTDTSGHEAGWVYDYWDGTDNCSVFVKSEYAGVKTFTQISLAAKNGGQGTDGYDSGNFTTYAGPARVKGVGTCVQELVGENDPSNHQIVNWLSGWHSGPGC</sequence>
<keyword evidence="3" id="KW-1185">Reference proteome</keyword>
<gene>
    <name evidence="2" type="ORF">GCM10009665_62560</name>
</gene>
<evidence type="ECO:0000313" key="3">
    <source>
        <dbReference type="Proteomes" id="UP001500037"/>
    </source>
</evidence>
<dbReference type="RefSeq" id="WP_344445464.1">
    <property type="nucleotide sequence ID" value="NZ_BAAALF010000165.1"/>
</dbReference>
<comment type="caution">
    <text evidence="2">The sequence shown here is derived from an EMBL/GenBank/DDBJ whole genome shotgun (WGS) entry which is preliminary data.</text>
</comment>
<name>A0ABP4HGA7_9ACTN</name>
<feature type="signal peptide" evidence="1">
    <location>
        <begin position="1"/>
        <end position="29"/>
    </location>
</feature>
<dbReference type="PROSITE" id="PS51257">
    <property type="entry name" value="PROKAR_LIPOPROTEIN"/>
    <property type="match status" value="1"/>
</dbReference>
<organism evidence="2 3">
    <name type="scientific">Kitasatospora nipponensis</name>
    <dbReference type="NCBI Taxonomy" id="258049"/>
    <lineage>
        <taxon>Bacteria</taxon>
        <taxon>Bacillati</taxon>
        <taxon>Actinomycetota</taxon>
        <taxon>Actinomycetes</taxon>
        <taxon>Kitasatosporales</taxon>
        <taxon>Streptomycetaceae</taxon>
        <taxon>Kitasatospora</taxon>
    </lineage>
</organism>
<feature type="chain" id="PRO_5045824414" description="Peptidase inhibitor family I36" evidence="1">
    <location>
        <begin position="30"/>
        <end position="144"/>
    </location>
</feature>
<evidence type="ECO:0008006" key="4">
    <source>
        <dbReference type="Google" id="ProtNLM"/>
    </source>
</evidence>
<accession>A0ABP4HGA7</accession>
<dbReference type="EMBL" id="BAAALF010000165">
    <property type="protein sequence ID" value="GAA1264664.1"/>
    <property type="molecule type" value="Genomic_DNA"/>
</dbReference>
<protein>
    <recommendedName>
        <fullName evidence="4">Peptidase inhibitor family I36</fullName>
    </recommendedName>
</protein>
<dbReference type="Proteomes" id="UP001500037">
    <property type="component" value="Unassembled WGS sequence"/>
</dbReference>
<reference evidence="3" key="1">
    <citation type="journal article" date="2019" name="Int. J. Syst. Evol. Microbiol.">
        <title>The Global Catalogue of Microorganisms (GCM) 10K type strain sequencing project: providing services to taxonomists for standard genome sequencing and annotation.</title>
        <authorList>
            <consortium name="The Broad Institute Genomics Platform"/>
            <consortium name="The Broad Institute Genome Sequencing Center for Infectious Disease"/>
            <person name="Wu L."/>
            <person name="Ma J."/>
        </authorList>
    </citation>
    <scope>NUCLEOTIDE SEQUENCE [LARGE SCALE GENOMIC DNA]</scope>
    <source>
        <strain evidence="3">JCM 13004</strain>
    </source>
</reference>